<sequence>MNFTSFSVHFDVIQGRGQDFSSMVQKRLNREKTEEDGVHGFSFARNEFFEKQAARIKTELDQARQEERQKMMEQLNWLRETTDQQLNDQREQYEMQLKDLSKRNEDIVQVERIILVKSVYLF</sequence>
<dbReference type="Proteomes" id="UP001165289">
    <property type="component" value="Unassembled WGS sequence"/>
</dbReference>
<comment type="caution">
    <text evidence="2">The sequence shown here is derived from an EMBL/GenBank/DDBJ whole genome shotgun (WGS) entry which is preliminary data.</text>
</comment>
<evidence type="ECO:0000313" key="3">
    <source>
        <dbReference type="Proteomes" id="UP001165289"/>
    </source>
</evidence>
<protein>
    <submittedName>
        <fullName evidence="2">Kinesin-like protein KIF14</fullName>
    </submittedName>
</protein>
<proteinExistence type="predicted"/>
<evidence type="ECO:0000256" key="1">
    <source>
        <dbReference type="SAM" id="Coils"/>
    </source>
</evidence>
<dbReference type="AlphaFoldDB" id="A0AAV7JJS2"/>
<keyword evidence="3" id="KW-1185">Reference proteome</keyword>
<name>A0AAV7JJS2_9METZ</name>
<evidence type="ECO:0000313" key="2">
    <source>
        <dbReference type="EMBL" id="KAI6649041.1"/>
    </source>
</evidence>
<accession>A0AAV7JJS2</accession>
<dbReference type="EMBL" id="JAKMXF010000323">
    <property type="protein sequence ID" value="KAI6649041.1"/>
    <property type="molecule type" value="Genomic_DNA"/>
</dbReference>
<organism evidence="2 3">
    <name type="scientific">Oopsacas minuta</name>
    <dbReference type="NCBI Taxonomy" id="111878"/>
    <lineage>
        <taxon>Eukaryota</taxon>
        <taxon>Metazoa</taxon>
        <taxon>Porifera</taxon>
        <taxon>Hexactinellida</taxon>
        <taxon>Hexasterophora</taxon>
        <taxon>Lyssacinosida</taxon>
        <taxon>Leucopsacidae</taxon>
        <taxon>Oopsacas</taxon>
    </lineage>
</organism>
<gene>
    <name evidence="2" type="ORF">LOD99_6924</name>
</gene>
<feature type="coiled-coil region" evidence="1">
    <location>
        <begin position="46"/>
        <end position="110"/>
    </location>
</feature>
<keyword evidence="1" id="KW-0175">Coiled coil</keyword>
<reference evidence="2 3" key="1">
    <citation type="journal article" date="2023" name="BMC Biol.">
        <title>The compact genome of the sponge Oopsacas minuta (Hexactinellida) is lacking key metazoan core genes.</title>
        <authorList>
            <person name="Santini S."/>
            <person name="Schenkelaars Q."/>
            <person name="Jourda C."/>
            <person name="Duchesne M."/>
            <person name="Belahbib H."/>
            <person name="Rocher C."/>
            <person name="Selva M."/>
            <person name="Riesgo A."/>
            <person name="Vervoort M."/>
            <person name="Leys S.P."/>
            <person name="Kodjabachian L."/>
            <person name="Le Bivic A."/>
            <person name="Borchiellini C."/>
            <person name="Claverie J.M."/>
            <person name="Renard E."/>
        </authorList>
    </citation>
    <scope>NUCLEOTIDE SEQUENCE [LARGE SCALE GENOMIC DNA]</scope>
    <source>
        <strain evidence="2">SPO-2</strain>
    </source>
</reference>